<evidence type="ECO:0000313" key="2">
    <source>
        <dbReference type="Proteomes" id="UP000009352"/>
    </source>
</evidence>
<name>A0AB33XTS2_LACRH</name>
<accession>A0AB33XTS2</accession>
<evidence type="ECO:0008006" key="3">
    <source>
        <dbReference type="Google" id="ProtNLM"/>
    </source>
</evidence>
<protein>
    <recommendedName>
        <fullName evidence="3">Lipoprotein</fullName>
    </recommendedName>
</protein>
<gene>
    <name evidence="1" type="ORF">LRHMDP3_1861</name>
</gene>
<dbReference type="EMBL" id="AMQX01000009">
    <property type="protein sequence ID" value="EKS50332.1"/>
    <property type="molecule type" value="Genomic_DNA"/>
</dbReference>
<organism evidence="1 2">
    <name type="scientific">Lacticaseibacillus rhamnosus LRHMDP3</name>
    <dbReference type="NCBI Taxonomy" id="1203259"/>
    <lineage>
        <taxon>Bacteria</taxon>
        <taxon>Bacillati</taxon>
        <taxon>Bacillota</taxon>
        <taxon>Bacilli</taxon>
        <taxon>Lactobacillales</taxon>
        <taxon>Lactobacillaceae</taxon>
        <taxon>Lacticaseibacillus</taxon>
    </lineage>
</organism>
<evidence type="ECO:0000313" key="1">
    <source>
        <dbReference type="EMBL" id="EKS50332.1"/>
    </source>
</evidence>
<sequence length="37" mass="4513">MKMIEYHTFKHQKSSDIRCFFVIIIDLVRACCFYLNV</sequence>
<dbReference type="Proteomes" id="UP000009352">
    <property type="component" value="Unassembled WGS sequence"/>
</dbReference>
<reference evidence="1 2" key="1">
    <citation type="journal article" date="2013" name="Genome Announc.">
        <title>Draft Genome Sequence of Staphylococcus simulans UMC-CNS-990, Isolated from a Case of Chronic Bovine Mastitis.</title>
        <authorList>
            <person name="Calcutt M.J."/>
            <person name="Foecking M.F."/>
            <person name="Hsieh H.Y."/>
            <person name="Perry J."/>
            <person name="Stewart G.C."/>
            <person name="Middleton J.R."/>
        </authorList>
    </citation>
    <scope>NUCLEOTIDE SEQUENCE [LARGE SCALE GENOMIC DNA]</scope>
    <source>
        <strain evidence="1 2">LRHMDP3</strain>
    </source>
</reference>
<proteinExistence type="predicted"/>
<comment type="caution">
    <text evidence="1">The sequence shown here is derived from an EMBL/GenBank/DDBJ whole genome shotgun (WGS) entry which is preliminary data.</text>
</comment>
<dbReference type="AlphaFoldDB" id="A0AB33XTS2"/>